<dbReference type="InterPro" id="IPR027417">
    <property type="entry name" value="P-loop_NTPase"/>
</dbReference>
<dbReference type="InterPro" id="IPR036388">
    <property type="entry name" value="WH-like_DNA-bd_sf"/>
</dbReference>
<dbReference type="Pfam" id="PF20703">
    <property type="entry name" value="nSTAND1"/>
    <property type="match status" value="1"/>
</dbReference>
<evidence type="ECO:0000256" key="1">
    <source>
        <dbReference type="ARBA" id="ARBA00023125"/>
    </source>
</evidence>
<dbReference type="InterPro" id="IPR049052">
    <property type="entry name" value="nSTAND1"/>
</dbReference>
<proteinExistence type="predicted"/>
<evidence type="ECO:0000259" key="4">
    <source>
        <dbReference type="PROSITE" id="PS51755"/>
    </source>
</evidence>
<dbReference type="AlphaFoldDB" id="A0A254N6V3"/>
<dbReference type="PANTHER" id="PTHR47691:SF3">
    <property type="entry name" value="HTH-TYPE TRANSCRIPTIONAL REGULATOR RV0890C-RELATED"/>
    <property type="match status" value="1"/>
</dbReference>
<dbReference type="PROSITE" id="PS51755">
    <property type="entry name" value="OMPR_PHOB"/>
    <property type="match status" value="1"/>
</dbReference>
<comment type="caution">
    <text evidence="5">The sequence shown here is derived from an EMBL/GenBank/DDBJ whole genome shotgun (WGS) entry which is preliminary data.</text>
</comment>
<sequence length="1122" mass="120085">MTTGLAAPLRPASRALPPAPQPTADIPGTSRWMLGDWRVTPATLRLERDDLEVVLEPRMMAVLVALCRHCGEVMSAESLLQACWPNEVLGDNPVHKVIAGLRRALGDSVTQPRYIETLRKQGYRLVAPVRALADHGARGLEGSRRGLSPYLGLAAFGPEHADVFFGRDEQVQSLHERLDNQWQRGHPQVVLLGPSGSGKTSLVQAGLLPVLLAPAGSPGPAGRVRSPAAATIDLGANNELGLWQALAGALLDWELGDAPLLSGWSIEALAERLQADPGDVGRQIRAALLAGLPPGCGELTAPVLVLDRLEALLVLDADDLVSRFLACVDQWVCQHAVMVIAICRNDFYARLAQHPLLLRGKAHGAHMDLEPPTLGAVAQMIRLPARAAGLVFGTDPTGLHRLDDRLCADALQTRDALPLLQYTLQELYLQRAAGDELSWAAYEEMGGLEGAIGKRAEDAVAALPPAQQSALTRLLPGLVGLTSEDGPPVARWLTDDALADADERAVVAALVASRLLVAGQMNGQPGCRVVHEAVLRSWPRVTAWLARHRASLALREQLQPWVQRWLDGGCAPALLLPRSPLLWQAVDSVTAEPGLFGPQACDFITCSRQRLRRLLRWRWAAAAGAAALVMATVLAAFRNAQLAHIASERASQSQRLASFMLGDLADQLRPIGRLDLLGSIARQGLDALGSGQLISELPADVLQRARALVVIGEVQSTRGKGEPQLALAALAQAQQLLANLDAAAAPELAAYYKTLGAAAFWEGQIRFDQGDLAAAGEAMARYRLACEQWLQRLPQDADARTELGFALNSQGSIALRRADWAQAAQSFQAALALKQALLAAQPQDVSLKDAVASSQTWLGLLARLQGEPHRALELLDAAHVTLLELQRSRPGEFVRLHDLGALQVRRAEALHDLGKLVAAADAMDDATAWLQRAAGHDPGNQRWRLELAHAQSWQLLMHLDAGRPLDLPLWTALARQAVGQPWGRDETLGRETEARLLAVKAFAAARRADRSAAVAVLAQAQEKLSALLAEHPKNWQLNEFQARLVLLRLYLSGGADLGAPLACAQAVAALRPAVESGQAGVVLEAWQAAHRCGGVAASDAFGGRGLATSGDPASSSISTHRP</sequence>
<dbReference type="GO" id="GO:0003677">
    <property type="term" value="F:DNA binding"/>
    <property type="evidence" value="ECO:0007669"/>
    <property type="project" value="UniProtKB-UniRule"/>
</dbReference>
<dbReference type="Pfam" id="PF00486">
    <property type="entry name" value="Trans_reg_C"/>
    <property type="match status" value="1"/>
</dbReference>
<dbReference type="GO" id="GO:0006355">
    <property type="term" value="P:regulation of DNA-templated transcription"/>
    <property type="evidence" value="ECO:0007669"/>
    <property type="project" value="InterPro"/>
</dbReference>
<dbReference type="Gene3D" id="1.10.10.10">
    <property type="entry name" value="Winged helix-like DNA-binding domain superfamily/Winged helix DNA-binding domain"/>
    <property type="match status" value="1"/>
</dbReference>
<dbReference type="CDD" id="cd00383">
    <property type="entry name" value="trans_reg_C"/>
    <property type="match status" value="1"/>
</dbReference>
<dbReference type="Gene3D" id="1.25.40.10">
    <property type="entry name" value="Tetratricopeptide repeat domain"/>
    <property type="match status" value="1"/>
</dbReference>
<dbReference type="InterPro" id="IPR001867">
    <property type="entry name" value="OmpR/PhoB-type_DNA-bd"/>
</dbReference>
<gene>
    <name evidence="5" type="ORF">CDO81_14760</name>
</gene>
<dbReference type="RefSeq" id="WP_088483978.1">
    <property type="nucleotide sequence ID" value="NZ_NISI01000005.1"/>
</dbReference>
<dbReference type="EMBL" id="NISI01000005">
    <property type="protein sequence ID" value="OWR03739.1"/>
    <property type="molecule type" value="Genomic_DNA"/>
</dbReference>
<feature type="compositionally biased region" description="Low complexity" evidence="3">
    <location>
        <begin position="1"/>
        <end position="16"/>
    </location>
</feature>
<feature type="DNA-binding region" description="OmpR/PhoB-type" evidence="2">
    <location>
        <begin position="29"/>
        <end position="127"/>
    </location>
</feature>
<feature type="region of interest" description="Disordered" evidence="3">
    <location>
        <begin position="1"/>
        <end position="27"/>
    </location>
</feature>
<evidence type="ECO:0000313" key="6">
    <source>
        <dbReference type="Proteomes" id="UP000197446"/>
    </source>
</evidence>
<dbReference type="SMART" id="SM00862">
    <property type="entry name" value="Trans_reg_C"/>
    <property type="match status" value="1"/>
</dbReference>
<dbReference type="SUPFAM" id="SSF48452">
    <property type="entry name" value="TPR-like"/>
    <property type="match status" value="1"/>
</dbReference>
<dbReference type="GO" id="GO:0000160">
    <property type="term" value="P:phosphorelay signal transduction system"/>
    <property type="evidence" value="ECO:0007669"/>
    <property type="project" value="InterPro"/>
</dbReference>
<dbReference type="InterPro" id="IPR016032">
    <property type="entry name" value="Sig_transdc_resp-reg_C-effctor"/>
</dbReference>
<evidence type="ECO:0000313" key="5">
    <source>
        <dbReference type="EMBL" id="OWR03739.1"/>
    </source>
</evidence>
<accession>A0A254N6V3</accession>
<organism evidence="5 6">
    <name type="scientific">Roseateles puraquae</name>
    <dbReference type="NCBI Taxonomy" id="431059"/>
    <lineage>
        <taxon>Bacteria</taxon>
        <taxon>Pseudomonadati</taxon>
        <taxon>Pseudomonadota</taxon>
        <taxon>Betaproteobacteria</taxon>
        <taxon>Burkholderiales</taxon>
        <taxon>Sphaerotilaceae</taxon>
        <taxon>Roseateles</taxon>
    </lineage>
</organism>
<dbReference type="SUPFAM" id="SSF52540">
    <property type="entry name" value="P-loop containing nucleoside triphosphate hydrolases"/>
    <property type="match status" value="1"/>
</dbReference>
<evidence type="ECO:0000256" key="3">
    <source>
        <dbReference type="SAM" id="MobiDB-lite"/>
    </source>
</evidence>
<feature type="domain" description="OmpR/PhoB-type" evidence="4">
    <location>
        <begin position="29"/>
        <end position="127"/>
    </location>
</feature>
<keyword evidence="1 2" id="KW-0238">DNA-binding</keyword>
<dbReference type="InterPro" id="IPR011990">
    <property type="entry name" value="TPR-like_helical_dom_sf"/>
</dbReference>
<dbReference type="SUPFAM" id="SSF46894">
    <property type="entry name" value="C-terminal effector domain of the bipartite response regulators"/>
    <property type="match status" value="1"/>
</dbReference>
<dbReference type="Gene3D" id="3.40.50.300">
    <property type="entry name" value="P-loop containing nucleotide triphosphate hydrolases"/>
    <property type="match status" value="1"/>
</dbReference>
<protein>
    <recommendedName>
        <fullName evidence="4">OmpR/PhoB-type domain-containing protein</fullName>
    </recommendedName>
</protein>
<dbReference type="Proteomes" id="UP000197446">
    <property type="component" value="Unassembled WGS sequence"/>
</dbReference>
<evidence type="ECO:0000256" key="2">
    <source>
        <dbReference type="PROSITE-ProRule" id="PRU01091"/>
    </source>
</evidence>
<dbReference type="PANTHER" id="PTHR47691">
    <property type="entry name" value="REGULATOR-RELATED"/>
    <property type="match status" value="1"/>
</dbReference>
<reference evidence="5 6" key="1">
    <citation type="journal article" date="2007" name="Int. J. Syst. Evol. Microbiol.">
        <title>Description of Pelomonas aquatica sp. nov. and Pelomonas puraquae sp. nov., isolated from industrial and haemodialysis water.</title>
        <authorList>
            <person name="Gomila M."/>
            <person name="Bowien B."/>
            <person name="Falsen E."/>
            <person name="Moore E.R."/>
            <person name="Lalucat J."/>
        </authorList>
    </citation>
    <scope>NUCLEOTIDE SEQUENCE [LARGE SCALE GENOMIC DNA]</scope>
    <source>
        <strain evidence="5 6">CCUG 52769</strain>
    </source>
</reference>
<name>A0A254N6V3_9BURK</name>
<dbReference type="OrthoDB" id="9811542at2"/>
<keyword evidence="6" id="KW-1185">Reference proteome</keyword>